<dbReference type="Gene3D" id="3.30.460.10">
    <property type="entry name" value="Beta Polymerase, domain 2"/>
    <property type="match status" value="1"/>
</dbReference>
<dbReference type="InterPro" id="IPR047967">
    <property type="entry name" value="PolX_PHP"/>
</dbReference>
<dbReference type="InterPro" id="IPR029398">
    <property type="entry name" value="PolB_thumb"/>
</dbReference>
<reference evidence="5 6" key="1">
    <citation type="journal article" date="2016" name="Nat. Commun.">
        <title>Thousands of microbial genomes shed light on interconnected biogeochemical processes in an aquifer system.</title>
        <authorList>
            <person name="Anantharaman K."/>
            <person name="Brown C.T."/>
            <person name="Hug L.A."/>
            <person name="Sharon I."/>
            <person name="Castelle C.J."/>
            <person name="Probst A.J."/>
            <person name="Thomas B.C."/>
            <person name="Singh A."/>
            <person name="Wilkins M.J."/>
            <person name="Karaoz U."/>
            <person name="Brodie E.L."/>
            <person name="Williams K.H."/>
            <person name="Hubbard S.S."/>
            <person name="Banfield J.F."/>
        </authorList>
    </citation>
    <scope>NUCLEOTIDE SEQUENCE [LARGE SCALE GENOMIC DNA]</scope>
</reference>
<dbReference type="PIRSF" id="PIRSF005047">
    <property type="entry name" value="UCP005047_YshC"/>
    <property type="match status" value="1"/>
</dbReference>
<keyword evidence="2" id="KW-0548">Nucleotidyltransferase</keyword>
<name>A0A1G2G776_9BACT</name>
<dbReference type="GO" id="GO:0008270">
    <property type="term" value="F:zinc ion binding"/>
    <property type="evidence" value="ECO:0007669"/>
    <property type="project" value="TreeGrafter"/>
</dbReference>
<proteinExistence type="predicted"/>
<dbReference type="InterPro" id="IPR010996">
    <property type="entry name" value="HHH_MUS81"/>
</dbReference>
<keyword evidence="1" id="KW-0808">Transferase</keyword>
<dbReference type="Pfam" id="PF14716">
    <property type="entry name" value="HHH_8"/>
    <property type="match status" value="1"/>
</dbReference>
<dbReference type="Proteomes" id="UP000177785">
    <property type="component" value="Unassembled WGS sequence"/>
</dbReference>
<dbReference type="CDD" id="cd07436">
    <property type="entry name" value="PHP_PolX"/>
    <property type="match status" value="1"/>
</dbReference>
<feature type="domain" description="DNA-directed DNA polymerase X" evidence="4">
    <location>
        <begin position="3"/>
        <end position="317"/>
    </location>
</feature>
<dbReference type="SMART" id="SM00483">
    <property type="entry name" value="POLXc"/>
    <property type="match status" value="1"/>
</dbReference>
<dbReference type="Pfam" id="PF14791">
    <property type="entry name" value="DNA_pol_B_thumb"/>
    <property type="match status" value="1"/>
</dbReference>
<dbReference type="AlphaFoldDB" id="A0A1G2G776"/>
<dbReference type="Gene3D" id="1.10.150.110">
    <property type="entry name" value="DNA polymerase beta, N-terminal domain-like"/>
    <property type="match status" value="1"/>
</dbReference>
<dbReference type="InterPro" id="IPR037160">
    <property type="entry name" value="DNA_Pol_thumb_sf"/>
</dbReference>
<dbReference type="GO" id="GO:0005829">
    <property type="term" value="C:cytosol"/>
    <property type="evidence" value="ECO:0007669"/>
    <property type="project" value="TreeGrafter"/>
</dbReference>
<dbReference type="PANTHER" id="PTHR36928">
    <property type="entry name" value="PHOSPHATASE YCDX-RELATED"/>
    <property type="match status" value="1"/>
</dbReference>
<dbReference type="EMBL" id="MHNL01000005">
    <property type="protein sequence ID" value="OGZ45728.1"/>
    <property type="molecule type" value="Genomic_DNA"/>
</dbReference>
<sequence length="577" mass="64219">MVASNKEIADLLFETGALLEMEGVAFKPRAFERAALAVESSDKDIASVYREHGIDGLLEIPSVGKGIAEHIKDIITKGDFAEHKRLKKKIPVRVSELLQIEGVGPKMIKTLWDKLRVKNLKDLETAVRVGKIRTLPHFGQKSQDKIQKGITFLKKSGGRKSLGEAWHDAEVLKRMIASFPGIEHVVLAGSLRRRKETIGDIDMIAVAQDPAHAMGQFARLPMVAHIYAQGPAKTLVRLKNGMDADLRVVPEESFGAALNYFTGSKEHNIALREIAIKKNLKLNEYGLYKGVKRITGRTEEELYKALGLDYIEPEMREMTGEIEAARQHKLPKLINYGDLRGDLQTQTDWTDGEDSIEAMALAAEEAGLEYIAITDHTQSLAMTGGSDEKKLLRQIAEIDRIQKKLQATGHRIVLLKGAEVNILKDGSLDIDDPTLMQLDIVGAAVHSNFNLSEIDQTKRVIRAMENPHVDILFHPTGRIINKREPIELGMDAIIKTAKRTGTILEIDAHPERLDLKDAYIRACVQAGVKMSIDSDAHAANQFSVLEFGVATARRGWATKKDIINAWPLKKLRTFLKK</sequence>
<protein>
    <submittedName>
        <fullName evidence="5">DNA polymerase III</fullName>
    </submittedName>
</protein>
<dbReference type="InterPro" id="IPR016195">
    <property type="entry name" value="Pol/histidinol_Pase-like"/>
</dbReference>
<evidence type="ECO:0000256" key="1">
    <source>
        <dbReference type="ARBA" id="ARBA00022679"/>
    </source>
</evidence>
<feature type="domain" description="Polymerase/histidinol phosphatase N-terminal" evidence="3">
    <location>
        <begin position="341"/>
        <end position="424"/>
    </location>
</feature>
<dbReference type="SUPFAM" id="SSF81301">
    <property type="entry name" value="Nucleotidyltransferase"/>
    <property type="match status" value="1"/>
</dbReference>
<dbReference type="PANTHER" id="PTHR36928:SF1">
    <property type="entry name" value="PHOSPHATASE YCDX-RELATED"/>
    <property type="match status" value="1"/>
</dbReference>
<dbReference type="SUPFAM" id="SSF89550">
    <property type="entry name" value="PHP domain-like"/>
    <property type="match status" value="1"/>
</dbReference>
<comment type="caution">
    <text evidence="5">The sequence shown here is derived from an EMBL/GenBank/DDBJ whole genome shotgun (WGS) entry which is preliminary data.</text>
</comment>
<evidence type="ECO:0000313" key="5">
    <source>
        <dbReference type="EMBL" id="OGZ45728.1"/>
    </source>
</evidence>
<evidence type="ECO:0000313" key="6">
    <source>
        <dbReference type="Proteomes" id="UP000177785"/>
    </source>
</evidence>
<dbReference type="GO" id="GO:0003677">
    <property type="term" value="F:DNA binding"/>
    <property type="evidence" value="ECO:0007669"/>
    <property type="project" value="InterPro"/>
</dbReference>
<dbReference type="InterPro" id="IPR022311">
    <property type="entry name" value="PolX-like"/>
</dbReference>
<dbReference type="CDD" id="cd00141">
    <property type="entry name" value="NT_POLXc"/>
    <property type="match status" value="1"/>
</dbReference>
<dbReference type="InterPro" id="IPR003141">
    <property type="entry name" value="Pol/His_phosphatase_N"/>
</dbReference>
<dbReference type="Pfam" id="PF14520">
    <property type="entry name" value="HHH_5"/>
    <property type="match status" value="1"/>
</dbReference>
<dbReference type="Gene3D" id="1.10.150.20">
    <property type="entry name" value="5' to 3' exonuclease, C-terminal subdomain"/>
    <property type="match status" value="1"/>
</dbReference>
<gene>
    <name evidence="5" type="ORF">A2756_02360</name>
</gene>
<dbReference type="InterPro" id="IPR043519">
    <property type="entry name" value="NT_sf"/>
</dbReference>
<dbReference type="InterPro" id="IPR050243">
    <property type="entry name" value="PHP_phosphatase"/>
</dbReference>
<dbReference type="Gene3D" id="3.30.210.10">
    <property type="entry name" value="DNA polymerase, thumb domain"/>
    <property type="match status" value="1"/>
</dbReference>
<dbReference type="STRING" id="1802115.A2756_02360"/>
<evidence type="ECO:0000259" key="3">
    <source>
        <dbReference type="SMART" id="SM00481"/>
    </source>
</evidence>
<dbReference type="NCBIfam" id="NF006375">
    <property type="entry name" value="PRK08609.1"/>
    <property type="match status" value="1"/>
</dbReference>
<dbReference type="SMART" id="SM00481">
    <property type="entry name" value="POLIIIAc"/>
    <property type="match status" value="1"/>
</dbReference>
<dbReference type="SUPFAM" id="SSF47802">
    <property type="entry name" value="DNA polymerase beta, N-terminal domain-like"/>
    <property type="match status" value="1"/>
</dbReference>
<dbReference type="InterPro" id="IPR027421">
    <property type="entry name" value="DNA_pol_lamdba_lyase_dom_sf"/>
</dbReference>
<dbReference type="GO" id="GO:0003887">
    <property type="term" value="F:DNA-directed DNA polymerase activity"/>
    <property type="evidence" value="ECO:0007669"/>
    <property type="project" value="InterPro"/>
</dbReference>
<dbReference type="Gene3D" id="3.20.20.140">
    <property type="entry name" value="Metal-dependent hydrolases"/>
    <property type="match status" value="1"/>
</dbReference>
<dbReference type="GO" id="GO:0042578">
    <property type="term" value="F:phosphoric ester hydrolase activity"/>
    <property type="evidence" value="ECO:0007669"/>
    <property type="project" value="TreeGrafter"/>
</dbReference>
<dbReference type="InterPro" id="IPR002054">
    <property type="entry name" value="DNA-dir_DNA_pol_X"/>
</dbReference>
<accession>A0A1G2G776</accession>
<evidence type="ECO:0000259" key="4">
    <source>
        <dbReference type="SMART" id="SM00483"/>
    </source>
</evidence>
<evidence type="ECO:0000256" key="2">
    <source>
        <dbReference type="ARBA" id="ARBA00022695"/>
    </source>
</evidence>
<organism evidence="5 6">
    <name type="scientific">Candidatus Ryanbacteria bacterium RIFCSPHIGHO2_01_FULL_48_27</name>
    <dbReference type="NCBI Taxonomy" id="1802115"/>
    <lineage>
        <taxon>Bacteria</taxon>
        <taxon>Candidatus Ryaniibacteriota</taxon>
    </lineage>
</organism>